<dbReference type="InterPro" id="IPR010262">
    <property type="entry name" value="Arylsulfotransferase_bact"/>
</dbReference>
<accession>A0ABS1B7D1</accession>
<proteinExistence type="predicted"/>
<evidence type="ECO:0000313" key="3">
    <source>
        <dbReference type="Proteomes" id="UP000612352"/>
    </source>
</evidence>
<evidence type="ECO:0000256" key="1">
    <source>
        <dbReference type="SAM" id="MobiDB-lite"/>
    </source>
</evidence>
<dbReference type="InterPro" id="IPR006311">
    <property type="entry name" value="TAT_signal"/>
</dbReference>
<keyword evidence="3" id="KW-1185">Reference proteome</keyword>
<comment type="caution">
    <text evidence="2">The sequence shown here is derived from an EMBL/GenBank/DDBJ whole genome shotgun (WGS) entry which is preliminary data.</text>
</comment>
<feature type="region of interest" description="Disordered" evidence="1">
    <location>
        <begin position="1"/>
        <end position="42"/>
    </location>
</feature>
<dbReference type="Pfam" id="PF05935">
    <property type="entry name" value="Arylsulfotrans"/>
    <property type="match status" value="1"/>
</dbReference>
<evidence type="ECO:0000313" key="2">
    <source>
        <dbReference type="EMBL" id="MBK0330559.1"/>
    </source>
</evidence>
<sequence length="604" mass="65000">MHRPAPHSPARDTPSRGADARPLSHRPFSHGSFSHRSLSHRTPSRRSVLLGAGAGAAGLALAGCQDSGGSSDAAAKTPQVTISEFENARGDWTIWQVSYDLEDGESNPDLYTEATQTARHEALEAKKAEGGWTAQNPLLVLDPYGTTRTGLYVHFADDSAGELSFVDAVADAKDFAKTAANHAESGFEGLVVGLVPGATNTLALTWRPKSGKAVRGSLSIRTPTTASGYSSTISADVKDAEALTEGLFAMSGISGPGNNSFLMDNAGIMRAELASTTSAQHHLVVEDGRIVTTTGSAQVSVLDHLGHAGTIIDLGKQSVHHDLDVVGDAAFVLTSVTSSGRSEDRVTRVDLSTGEVEQVVDLQKVFPEYEKLAHTRTSDELGDPVATGEDWIHINTLQIIDDVMYLSSRETSTAFALENALDAGSTPRVRWMLGAEGLWEGTGYEGKFLEPSGSMIGNAGQHSVHRVDDDSLPDGQFYLEMFNNNYWYVGTRNEVDWKDEVPDNASTDELEGTSHMLRYLVDENTWSYTEDLAVEVPYSSVVSNVFRLGSAGIHENAVVNSGKSGVFSERDADGEVLASYRYDTSNLGYRVYKDTFEGFWYAAS</sequence>
<protein>
    <submittedName>
        <fullName evidence="2">Aryl-sulfate sulfotransferase</fullName>
    </submittedName>
</protein>
<name>A0ABS1B7D1_9MICO</name>
<dbReference type="PROSITE" id="PS51318">
    <property type="entry name" value="TAT"/>
    <property type="match status" value="1"/>
</dbReference>
<organism evidence="2 3">
    <name type="scientific">Brachybacterium halotolerans</name>
    <dbReference type="NCBI Taxonomy" id="2795215"/>
    <lineage>
        <taxon>Bacteria</taxon>
        <taxon>Bacillati</taxon>
        <taxon>Actinomycetota</taxon>
        <taxon>Actinomycetes</taxon>
        <taxon>Micrococcales</taxon>
        <taxon>Dermabacteraceae</taxon>
        <taxon>Brachybacterium</taxon>
    </lineage>
</organism>
<dbReference type="EMBL" id="JAEDAJ010000001">
    <property type="protein sequence ID" value="MBK0330559.1"/>
    <property type="molecule type" value="Genomic_DNA"/>
</dbReference>
<dbReference type="Proteomes" id="UP000612352">
    <property type="component" value="Unassembled WGS sequence"/>
</dbReference>
<gene>
    <name evidence="2" type="ORF">I8D64_04000</name>
</gene>
<dbReference type="RefSeq" id="WP_200501160.1">
    <property type="nucleotide sequence ID" value="NZ_JAEDAJ010000001.1"/>
</dbReference>
<reference evidence="2 3" key="1">
    <citation type="submission" date="2020-12" db="EMBL/GenBank/DDBJ databases">
        <title>Brachybacterium sp. MASK1Z-5, whole genome shotgun sequence.</title>
        <authorList>
            <person name="Tuo L."/>
        </authorList>
    </citation>
    <scope>NUCLEOTIDE SEQUENCE [LARGE SCALE GENOMIC DNA]</scope>
    <source>
        <strain evidence="2 3">MASK1Z-5</strain>
    </source>
</reference>